<dbReference type="GeneID" id="39580486"/>
<dbReference type="InterPro" id="IPR002575">
    <property type="entry name" value="Aminoglycoside_PTrfase"/>
</dbReference>
<accession>A0A3N2PTP0</accession>
<dbReference type="AlphaFoldDB" id="A0A3N2PTP0"/>
<dbReference type="GO" id="GO:0005524">
    <property type="term" value="F:ATP binding"/>
    <property type="evidence" value="ECO:0007669"/>
    <property type="project" value="InterPro"/>
</dbReference>
<organism evidence="2 3">
    <name type="scientific">Sodiomyces alkalinus (strain CBS 110278 / VKM F-3762 / F11)</name>
    <name type="common">Alkaliphilic filamentous fungus</name>
    <dbReference type="NCBI Taxonomy" id="1314773"/>
    <lineage>
        <taxon>Eukaryota</taxon>
        <taxon>Fungi</taxon>
        <taxon>Dikarya</taxon>
        <taxon>Ascomycota</taxon>
        <taxon>Pezizomycotina</taxon>
        <taxon>Sordariomycetes</taxon>
        <taxon>Hypocreomycetidae</taxon>
        <taxon>Glomerellales</taxon>
        <taxon>Plectosphaerellaceae</taxon>
        <taxon>Sodiomyces</taxon>
    </lineage>
</organism>
<dbReference type="PANTHER" id="PTHR21310">
    <property type="entry name" value="AMINOGLYCOSIDE PHOSPHOTRANSFERASE-RELATED-RELATED"/>
    <property type="match status" value="1"/>
</dbReference>
<dbReference type="InterPro" id="IPR051678">
    <property type="entry name" value="AGP_Transferase"/>
</dbReference>
<dbReference type="Pfam" id="PF01636">
    <property type="entry name" value="APH"/>
    <property type="match status" value="1"/>
</dbReference>
<name>A0A3N2PTP0_SODAK</name>
<keyword evidence="2" id="KW-0808">Transferase</keyword>
<evidence type="ECO:0000313" key="3">
    <source>
        <dbReference type="Proteomes" id="UP000272025"/>
    </source>
</evidence>
<evidence type="ECO:0000259" key="1">
    <source>
        <dbReference type="PROSITE" id="PS50011"/>
    </source>
</evidence>
<dbReference type="STRING" id="1314773.A0A3N2PTP0"/>
<dbReference type="Proteomes" id="UP000272025">
    <property type="component" value="Unassembled WGS sequence"/>
</dbReference>
<dbReference type="GO" id="GO:0004672">
    <property type="term" value="F:protein kinase activity"/>
    <property type="evidence" value="ECO:0007669"/>
    <property type="project" value="InterPro"/>
</dbReference>
<keyword evidence="2" id="KW-0418">Kinase</keyword>
<protein>
    <submittedName>
        <fullName evidence="2">Kinase-like protein</fullName>
    </submittedName>
</protein>
<feature type="domain" description="Protein kinase" evidence="1">
    <location>
        <begin position="1"/>
        <end position="313"/>
    </location>
</feature>
<dbReference type="Gene3D" id="1.10.510.10">
    <property type="entry name" value="Transferase(Phosphotransferase) domain 1"/>
    <property type="match status" value="1"/>
</dbReference>
<gene>
    <name evidence="2" type="ORF">SODALDRAFT_333559</name>
</gene>
<dbReference type="CDD" id="cd05120">
    <property type="entry name" value="APH_ChoK_like"/>
    <property type="match status" value="1"/>
</dbReference>
<proteinExistence type="predicted"/>
<dbReference type="SUPFAM" id="SSF56112">
    <property type="entry name" value="Protein kinase-like (PK-like)"/>
    <property type="match status" value="1"/>
</dbReference>
<sequence>MGQSIGTLFPLRFRLWLGRKLYRPFNSSVVRVSRHRVIKGPCDPPEVEAMQYIAEHTTIPVPKVYKVHTTSDHRIYIEMEYVEGVTLDSAWRKEGRLTPEQKKTIFEDIKDYVSVLRALPPPADDLVASALQNPAYDCRIGSRFLGPFTHADFHSLLRQRMPLEYVESCLGDEVAKVHTTASYRTCFTHGDLVPRNIIVRDGRVAALIDWGFAGWYPEYWEFTKAHYDYFPGEDWWEHLREALPCYDAELAAERILWQMVADPGTPTTYSREGVVRKTPGSKPSETWLEARAGRQLKDLWSVALLSPRHSSGS</sequence>
<dbReference type="InterPro" id="IPR011009">
    <property type="entry name" value="Kinase-like_dom_sf"/>
</dbReference>
<dbReference type="InterPro" id="IPR000719">
    <property type="entry name" value="Prot_kinase_dom"/>
</dbReference>
<dbReference type="PROSITE" id="PS50011">
    <property type="entry name" value="PROTEIN_KINASE_DOM"/>
    <property type="match status" value="1"/>
</dbReference>
<evidence type="ECO:0000313" key="2">
    <source>
        <dbReference type="EMBL" id="ROT37804.1"/>
    </source>
</evidence>
<dbReference type="RefSeq" id="XP_028465610.1">
    <property type="nucleotide sequence ID" value="XM_028612008.1"/>
</dbReference>
<dbReference type="PANTHER" id="PTHR21310:SF58">
    <property type="entry name" value="AMINOGLYCOSIDE PHOSPHOTRANSFERASE DOMAIN-CONTAINING PROTEIN"/>
    <property type="match status" value="1"/>
</dbReference>
<dbReference type="EMBL" id="ML119056">
    <property type="protein sequence ID" value="ROT37804.1"/>
    <property type="molecule type" value="Genomic_DNA"/>
</dbReference>
<dbReference type="OrthoDB" id="8300194at2759"/>
<dbReference type="Gene3D" id="3.90.1200.10">
    <property type="match status" value="1"/>
</dbReference>
<keyword evidence="3" id="KW-1185">Reference proteome</keyword>
<reference evidence="2 3" key="1">
    <citation type="journal article" date="2018" name="Mol. Ecol.">
        <title>The obligate alkalophilic soda-lake fungus Sodiomyces alkalinus has shifted to a protein diet.</title>
        <authorList>
            <person name="Grum-Grzhimaylo A.A."/>
            <person name="Falkoski D.L."/>
            <person name="van den Heuvel J."/>
            <person name="Valero-Jimenez C.A."/>
            <person name="Min B."/>
            <person name="Choi I.G."/>
            <person name="Lipzen A."/>
            <person name="Daum C.G."/>
            <person name="Aanen D.K."/>
            <person name="Tsang A."/>
            <person name="Henrissat B."/>
            <person name="Bilanenko E.N."/>
            <person name="de Vries R.P."/>
            <person name="van Kan J.A.L."/>
            <person name="Grigoriev I.V."/>
            <person name="Debets A.J.M."/>
        </authorList>
    </citation>
    <scope>NUCLEOTIDE SEQUENCE [LARGE SCALE GENOMIC DNA]</scope>
    <source>
        <strain evidence="2 3">F11</strain>
    </source>
</reference>